<dbReference type="Gene3D" id="1.50.10.20">
    <property type="match status" value="1"/>
</dbReference>
<dbReference type="GO" id="GO:0005975">
    <property type="term" value="P:carbohydrate metabolic process"/>
    <property type="evidence" value="ECO:0007669"/>
    <property type="project" value="InterPro"/>
</dbReference>
<dbReference type="OrthoDB" id="9788790at2"/>
<comment type="caution">
    <text evidence="1">The sequence shown here is derived from an EMBL/GenBank/DDBJ whole genome shotgun (WGS) entry which is preliminary data.</text>
</comment>
<reference evidence="1 2" key="1">
    <citation type="submission" date="2019-04" db="EMBL/GenBank/DDBJ databases">
        <title>Lacinutrix sp. nov., isolated from marine water.</title>
        <authorList>
            <person name="Kim W."/>
        </authorList>
    </citation>
    <scope>NUCLEOTIDE SEQUENCE [LARGE SCALE GENOMIC DNA]</scope>
    <source>
        <strain evidence="1 2">CAU 1491</strain>
    </source>
</reference>
<evidence type="ECO:0000313" key="2">
    <source>
        <dbReference type="Proteomes" id="UP000307657"/>
    </source>
</evidence>
<proteinExistence type="predicted"/>
<sequence length="391" mass="46093">MLKERFKKSFTLLKDYCVNEDFKGWDPYDSLNSWMIQKTPLGKSRFFRLVWIQLFKRNAINFRPIFGIKKDYNPKGLGLFLIGYCNLYKKEQKEAYLDKIKFLSHEILKLQTQGYSGACWGYNFDWQARAFFQPKYTPTVVATSFISEALLMAYDITKNEALLQAAISSCDFVLKDLNKSFDDEKNYTLSYSPLDTTQVFNAGLLGAKLLCLVYQYNKDEQLLAEARKIVSYVCKKQSEDGSWAYGTLSFHQWIDNFHTGYNLECIYTYQKISGDNTFQPNINKGLNYYLNNFFTEEGVSKYYNNKTFPIDIHAPAQLVVTLAKLNKLKEHKNLVDRVLNWTISNMQDSKGYFYYQKKKSITSKIPYIRWAQSWMFYAFSYYFLEFKQENE</sequence>
<dbReference type="InterPro" id="IPR008928">
    <property type="entry name" value="6-hairpin_glycosidase_sf"/>
</dbReference>
<organism evidence="1 2">
    <name type="scientific">Pontimicrobium aquaticum</name>
    <dbReference type="NCBI Taxonomy" id="2565367"/>
    <lineage>
        <taxon>Bacteria</taxon>
        <taxon>Pseudomonadati</taxon>
        <taxon>Bacteroidota</taxon>
        <taxon>Flavobacteriia</taxon>
        <taxon>Flavobacteriales</taxon>
        <taxon>Flavobacteriaceae</taxon>
        <taxon>Pontimicrobium</taxon>
    </lineage>
</organism>
<gene>
    <name evidence="1" type="ORF">E5167_10660</name>
</gene>
<accession>A0A4U0ESQ7</accession>
<dbReference type="EMBL" id="SUPL01000005">
    <property type="protein sequence ID" value="TJY34760.1"/>
    <property type="molecule type" value="Genomic_DNA"/>
</dbReference>
<name>A0A4U0ESQ7_9FLAO</name>
<keyword evidence="2" id="KW-1185">Reference proteome</keyword>
<dbReference type="AlphaFoldDB" id="A0A4U0ESQ7"/>
<dbReference type="SUPFAM" id="SSF48208">
    <property type="entry name" value="Six-hairpin glycosidases"/>
    <property type="match status" value="1"/>
</dbReference>
<evidence type="ECO:0000313" key="1">
    <source>
        <dbReference type="EMBL" id="TJY34760.1"/>
    </source>
</evidence>
<dbReference type="Proteomes" id="UP000307657">
    <property type="component" value="Unassembled WGS sequence"/>
</dbReference>
<protein>
    <submittedName>
        <fullName evidence="1">Delta-aminolevulinic acid dehydratase</fullName>
    </submittedName>
</protein>